<gene>
    <name evidence="4" type="ORF">CVV65_15855</name>
</gene>
<dbReference type="GO" id="GO:0004222">
    <property type="term" value="F:metalloendopeptidase activity"/>
    <property type="evidence" value="ECO:0007669"/>
    <property type="project" value="TreeGrafter"/>
</dbReference>
<proteinExistence type="predicted"/>
<sequence length="267" mass="28634">MKVKQEDPHFEHSRDTEPGEPDKGQESDAPVGGQAEPGERMAAEGTPVGPGERTWRNILRTRWFYPAIYLTAAVLIIALMYAKTAQVWPFAHETPAPAPNSTALDNNNPPAVPVGAQPGFIWPADPSAQVSVSMKNFDDTLSKDAQAAALVKFDNSYYPHHGIDLSAQNGKPFQVLAAAAGKVSKVEDDPLMGKVVEIAADNGYTLYYASLADVSVKPGESVTQGQPIGTSGLNKFEAADKNHVHLEIKKDGQDVNPETLLPKPGTP</sequence>
<dbReference type="PANTHER" id="PTHR21666:SF291">
    <property type="entry name" value="STAGE II SPORULATION PROTEIN Q"/>
    <property type="match status" value="1"/>
</dbReference>
<accession>A0A2K8NA52</accession>
<feature type="compositionally biased region" description="Basic and acidic residues" evidence="1">
    <location>
        <begin position="1"/>
        <end position="26"/>
    </location>
</feature>
<dbReference type="CDD" id="cd12797">
    <property type="entry name" value="M23_peptidase"/>
    <property type="match status" value="1"/>
</dbReference>
<feature type="domain" description="M23ase beta-sheet core" evidence="3">
    <location>
        <begin position="159"/>
        <end position="257"/>
    </location>
</feature>
<dbReference type="InterPro" id="IPR011055">
    <property type="entry name" value="Dup_hybrid_motif"/>
</dbReference>
<dbReference type="Proteomes" id="UP000231932">
    <property type="component" value="Chromosome"/>
</dbReference>
<evidence type="ECO:0000259" key="3">
    <source>
        <dbReference type="Pfam" id="PF01551"/>
    </source>
</evidence>
<dbReference type="InterPro" id="IPR016047">
    <property type="entry name" value="M23ase_b-sheet_dom"/>
</dbReference>
<dbReference type="Pfam" id="PF01551">
    <property type="entry name" value="Peptidase_M23"/>
    <property type="match status" value="1"/>
</dbReference>
<evidence type="ECO:0000256" key="1">
    <source>
        <dbReference type="SAM" id="MobiDB-lite"/>
    </source>
</evidence>
<keyword evidence="2" id="KW-0472">Membrane</keyword>
<dbReference type="KEGG" id="kyr:CVV65_15855"/>
<organism evidence="4 5">
    <name type="scientific">Kyrpidia spormannii</name>
    <dbReference type="NCBI Taxonomy" id="2055160"/>
    <lineage>
        <taxon>Bacteria</taxon>
        <taxon>Bacillati</taxon>
        <taxon>Bacillota</taxon>
        <taxon>Bacilli</taxon>
        <taxon>Bacillales</taxon>
        <taxon>Alicyclobacillaceae</taxon>
        <taxon>Kyrpidia</taxon>
    </lineage>
</organism>
<evidence type="ECO:0000313" key="5">
    <source>
        <dbReference type="Proteomes" id="UP000231932"/>
    </source>
</evidence>
<feature type="region of interest" description="Disordered" evidence="1">
    <location>
        <begin position="1"/>
        <end position="53"/>
    </location>
</feature>
<dbReference type="InterPro" id="IPR050570">
    <property type="entry name" value="Cell_wall_metabolism_enzyme"/>
</dbReference>
<dbReference type="PANTHER" id="PTHR21666">
    <property type="entry name" value="PEPTIDASE-RELATED"/>
    <property type="match status" value="1"/>
</dbReference>
<evidence type="ECO:0000256" key="2">
    <source>
        <dbReference type="SAM" id="Phobius"/>
    </source>
</evidence>
<dbReference type="EMBL" id="CP024955">
    <property type="protein sequence ID" value="ATY86218.1"/>
    <property type="molecule type" value="Genomic_DNA"/>
</dbReference>
<dbReference type="Gene3D" id="2.70.70.10">
    <property type="entry name" value="Glucose Permease (Domain IIA)"/>
    <property type="match status" value="1"/>
</dbReference>
<dbReference type="AlphaFoldDB" id="A0A2K8NA52"/>
<keyword evidence="5" id="KW-1185">Reference proteome</keyword>
<reference evidence="5" key="1">
    <citation type="submission" date="2017-11" db="EMBL/GenBank/DDBJ databases">
        <title>Complete Genome Sequence of Kyrpidia sp. Strain EA-1, a thermophilic, hydrogen-oxidizing Bacterium, isolated from the Azores.</title>
        <authorList>
            <person name="Reiner J.E."/>
            <person name="Lapp C.J."/>
            <person name="Bunk B."/>
            <person name="Gescher J."/>
        </authorList>
    </citation>
    <scope>NUCLEOTIDE SEQUENCE [LARGE SCALE GENOMIC DNA]</scope>
    <source>
        <strain evidence="5">EA-1</strain>
    </source>
</reference>
<feature type="transmembrane region" description="Helical" evidence="2">
    <location>
        <begin position="63"/>
        <end position="82"/>
    </location>
</feature>
<name>A0A2K8NA52_9BACL</name>
<protein>
    <submittedName>
        <fullName evidence="4">M23 family peptidase</fullName>
    </submittedName>
</protein>
<dbReference type="SUPFAM" id="SSF51261">
    <property type="entry name" value="Duplicated hybrid motif"/>
    <property type="match status" value="1"/>
</dbReference>
<keyword evidence="2" id="KW-0812">Transmembrane</keyword>
<evidence type="ECO:0000313" key="4">
    <source>
        <dbReference type="EMBL" id="ATY86218.1"/>
    </source>
</evidence>
<keyword evidence="2" id="KW-1133">Transmembrane helix</keyword>
<feature type="region of interest" description="Disordered" evidence="1">
    <location>
        <begin position="247"/>
        <end position="267"/>
    </location>
</feature>